<name>A0AAN7U209_9MYCE</name>
<dbReference type="GO" id="GO:0005829">
    <property type="term" value="C:cytosol"/>
    <property type="evidence" value="ECO:0007669"/>
    <property type="project" value="UniProtKB-ARBA"/>
</dbReference>
<dbReference type="PROSITE" id="PS51181">
    <property type="entry name" value="PPASE_TENSIN"/>
    <property type="match status" value="1"/>
</dbReference>
<dbReference type="Gene3D" id="2.60.40.1110">
    <property type="match status" value="1"/>
</dbReference>
<dbReference type="PANTHER" id="PTHR12305">
    <property type="entry name" value="PHOSPHATASE WITH HOMOLOGY TO TENSIN"/>
    <property type="match status" value="1"/>
</dbReference>
<dbReference type="InterPro" id="IPR051281">
    <property type="entry name" value="Dual-spec_lipid-protein_phosph"/>
</dbReference>
<dbReference type="AlphaFoldDB" id="A0AAN7U209"/>
<evidence type="ECO:0000313" key="9">
    <source>
        <dbReference type="EMBL" id="KAK5579463.1"/>
    </source>
</evidence>
<proteinExistence type="predicted"/>
<keyword evidence="10" id="KW-1185">Reference proteome</keyword>
<evidence type="ECO:0000256" key="3">
    <source>
        <dbReference type="ARBA" id="ARBA00022801"/>
    </source>
</evidence>
<feature type="domain" description="C2 tensin-type" evidence="8">
    <location>
        <begin position="194"/>
        <end position="330"/>
    </location>
</feature>
<dbReference type="SUPFAM" id="SSF50729">
    <property type="entry name" value="PH domain-like"/>
    <property type="match status" value="1"/>
</dbReference>
<evidence type="ECO:0008006" key="11">
    <source>
        <dbReference type="Google" id="ProtNLM"/>
    </source>
</evidence>
<dbReference type="SUPFAM" id="SSF49562">
    <property type="entry name" value="C2 domain (Calcium/lipid-binding domain, CaLB)"/>
    <property type="match status" value="1"/>
</dbReference>
<reference evidence="9 10" key="1">
    <citation type="submission" date="2023-11" db="EMBL/GenBank/DDBJ databases">
        <title>Dfirmibasis_genome.</title>
        <authorList>
            <person name="Edelbroek B."/>
            <person name="Kjellin J."/>
            <person name="Jerlstrom-Hultqvist J."/>
            <person name="Soderbom F."/>
        </authorList>
    </citation>
    <scope>NUCLEOTIDE SEQUENCE [LARGE SCALE GENOMIC DNA]</scope>
    <source>
        <strain evidence="9 10">TNS-C-14</strain>
    </source>
</reference>
<evidence type="ECO:0000259" key="6">
    <source>
        <dbReference type="PROSITE" id="PS50056"/>
    </source>
</evidence>
<dbReference type="SMART" id="SM01326">
    <property type="entry name" value="PTEN_C2"/>
    <property type="match status" value="1"/>
</dbReference>
<dbReference type="Gene3D" id="2.30.29.30">
    <property type="entry name" value="Pleckstrin-homology domain (PH domain)/Phosphotyrosine-binding domain (PTB)"/>
    <property type="match status" value="1"/>
</dbReference>
<dbReference type="InterPro" id="IPR000387">
    <property type="entry name" value="Tyr_Pase_dom"/>
</dbReference>
<dbReference type="GO" id="GO:0005547">
    <property type="term" value="F:phosphatidylinositol-3,4,5-trisphosphate binding"/>
    <property type="evidence" value="ECO:0007669"/>
    <property type="project" value="UniProtKB-ARBA"/>
</dbReference>
<dbReference type="Gene3D" id="3.90.190.10">
    <property type="entry name" value="Protein tyrosine phosphatase superfamily"/>
    <property type="match status" value="1"/>
</dbReference>
<dbReference type="SMART" id="SM00233">
    <property type="entry name" value="PH"/>
    <property type="match status" value="1"/>
</dbReference>
<dbReference type="InterPro" id="IPR001849">
    <property type="entry name" value="PH_domain"/>
</dbReference>
<gene>
    <name evidence="9" type="ORF">RB653_009146</name>
</gene>
<dbReference type="EMBL" id="JAVFKY010000003">
    <property type="protein sequence ID" value="KAK5579463.1"/>
    <property type="molecule type" value="Genomic_DNA"/>
</dbReference>
<accession>A0AAN7U209</accession>
<dbReference type="InterPro" id="IPR029023">
    <property type="entry name" value="Tensin_phosphatase"/>
</dbReference>
<keyword evidence="2" id="KW-0963">Cytoplasm</keyword>
<evidence type="ECO:0000259" key="5">
    <source>
        <dbReference type="PROSITE" id="PS50003"/>
    </source>
</evidence>
<dbReference type="InterPro" id="IPR016130">
    <property type="entry name" value="Tyr_Pase_AS"/>
</dbReference>
<evidence type="ECO:0000256" key="4">
    <source>
        <dbReference type="SAM" id="Coils"/>
    </source>
</evidence>
<dbReference type="Pfam" id="PF22785">
    <property type="entry name" value="Tc-R-P"/>
    <property type="match status" value="1"/>
</dbReference>
<evidence type="ECO:0000313" key="10">
    <source>
        <dbReference type="Proteomes" id="UP001344447"/>
    </source>
</evidence>
<organism evidence="9 10">
    <name type="scientific">Dictyostelium firmibasis</name>
    <dbReference type="NCBI Taxonomy" id="79012"/>
    <lineage>
        <taxon>Eukaryota</taxon>
        <taxon>Amoebozoa</taxon>
        <taxon>Evosea</taxon>
        <taxon>Eumycetozoa</taxon>
        <taxon>Dictyostelia</taxon>
        <taxon>Dictyosteliales</taxon>
        <taxon>Dictyosteliaceae</taxon>
        <taxon>Dictyostelium</taxon>
    </lineage>
</organism>
<dbReference type="PROSITE" id="PS50056">
    <property type="entry name" value="TYR_PHOSPHATASE_2"/>
    <property type="match status" value="1"/>
</dbReference>
<dbReference type="InterPro" id="IPR029021">
    <property type="entry name" value="Prot-tyrosine_phosphatase-like"/>
</dbReference>
<dbReference type="PROSITE" id="PS51182">
    <property type="entry name" value="C2_TENSIN"/>
    <property type="match status" value="1"/>
</dbReference>
<dbReference type="CDD" id="cd14497">
    <property type="entry name" value="PTP_PTEN-like"/>
    <property type="match status" value="1"/>
</dbReference>
<feature type="domain" description="PH" evidence="5">
    <location>
        <begin position="413"/>
        <end position="512"/>
    </location>
</feature>
<evidence type="ECO:0000256" key="2">
    <source>
        <dbReference type="ARBA" id="ARBA00022490"/>
    </source>
</evidence>
<keyword evidence="4" id="KW-0175">Coiled coil</keyword>
<dbReference type="PANTHER" id="PTHR12305:SF94">
    <property type="entry name" value="PHOSPHATIDYLINOSITOL-3,4,5-TRISPHOSPHATE 3-PHOSPHATASE"/>
    <property type="match status" value="1"/>
</dbReference>
<dbReference type="FunFam" id="2.30.29.30:FF:000286">
    <property type="entry name" value="PH-protein kinase domain containing protein"/>
    <property type="match status" value="1"/>
</dbReference>
<feature type="domain" description="Phosphatase tensin-type" evidence="7">
    <location>
        <begin position="18"/>
        <end position="189"/>
    </location>
</feature>
<comment type="subcellular location">
    <subcellularLocation>
        <location evidence="1">Cytoplasm</location>
    </subcellularLocation>
</comment>
<sequence>MYNSIVKAVRKTISADKNRYENEEYDLDLTYITERVIAMSFPADGVESAYRNSIYDVSKLLNTAHRDHYLIYNLSERKYDYSLFNGKVLDWCGFPDHHAPPLGLLFKIVMTIYSWLEKDPMNVVVVHCMAGKGRTGTVISALLQYGGLFDGASDAMRYFAVKRSNNNYGITGPSQIRYTQYFSDIYFGGKELNPGPVFLKSISMVTLPKFFLGPLKQGVCPVLNIYSATQKGARIFTSAPIEGDTKETRTYQSGNATVVFEVRKIVRGDVLVVFSHISPFYRVEQICRANFHTGMFSFPTLILTKSDLDGADGDKRFNSDFHLRLDFQEVVNQQQQQKQSLGNNNGDLTPYIMPTNNQTSIEYQKEIKKEIKWIRHEAIGKKDHRNGSIFFLPTNNSEKIKQAQDISSKQGTFGVHSGYLFKKGHNFKSWRRRWFVLKDNILSYYKSPKDTTPAGIIPINEIINIEIECEISQAEGYDYCFQISTSKANYLISAENERDLEDWTEILRSAKRMVQSTGRLFIEILEVKYQPNMILADRSSTNNTQPNGSLPLPIKMLDINEHPIDIITYVTIHLGKKRDTTSHKSILYNPTFMYAGDFPIYDDEPSDLVVSLWVRSSVQNIKDTLAAEFVMKHNQLTNKYNTEWRDFNRVKSNLLSKMSLRIGMAYGSEVDIQLHEIAKGSSQQCSPSSSPSISPHTSTNYSKPHISFNHSIYNNNNIISANSSTLSNSLNFNTTTTTTTTTPNISSSLPQPQSIYLAKSREENKANNLNSLNASNSNNNLSIDPLTGLIIENNKQKESKFGYNPYEEDDEDKLIEALQSQLNDTEDDEDLLLSTLKNKLDDFDEVSDDDENVAIGKNLNVLEDDNISEFEEIKDSQISN</sequence>
<dbReference type="Pfam" id="PF10409">
    <property type="entry name" value="PTEN_C2"/>
    <property type="match status" value="1"/>
</dbReference>
<dbReference type="InterPro" id="IPR014020">
    <property type="entry name" value="Tensin_C2-dom"/>
</dbReference>
<feature type="coiled-coil region" evidence="4">
    <location>
        <begin position="808"/>
        <end position="835"/>
    </location>
</feature>
<dbReference type="Pfam" id="PF00169">
    <property type="entry name" value="PH"/>
    <property type="match status" value="1"/>
</dbReference>
<dbReference type="InterPro" id="IPR011993">
    <property type="entry name" value="PH-like_dom_sf"/>
</dbReference>
<evidence type="ECO:0000259" key="8">
    <source>
        <dbReference type="PROSITE" id="PS51182"/>
    </source>
</evidence>
<dbReference type="InterPro" id="IPR035892">
    <property type="entry name" value="C2_domain_sf"/>
</dbReference>
<comment type="caution">
    <text evidence="9">The sequence shown here is derived from an EMBL/GenBank/DDBJ whole genome shotgun (WGS) entry which is preliminary data.</text>
</comment>
<protein>
    <recommendedName>
        <fullName evidence="11">Phosphatidylinositol-3,4,5-trisphosphate 3-phosphatase</fullName>
    </recommendedName>
</protein>
<dbReference type="Proteomes" id="UP001344447">
    <property type="component" value="Unassembled WGS sequence"/>
</dbReference>
<dbReference type="PROSITE" id="PS00383">
    <property type="entry name" value="TYR_PHOSPHATASE_1"/>
    <property type="match status" value="1"/>
</dbReference>
<evidence type="ECO:0000256" key="1">
    <source>
        <dbReference type="ARBA" id="ARBA00004496"/>
    </source>
</evidence>
<evidence type="ECO:0000259" key="7">
    <source>
        <dbReference type="PROSITE" id="PS51181"/>
    </source>
</evidence>
<keyword evidence="3" id="KW-0378">Hydrolase</keyword>
<feature type="domain" description="Tyrosine specific protein phosphatases" evidence="6">
    <location>
        <begin position="103"/>
        <end position="177"/>
    </location>
</feature>
<dbReference type="PROSITE" id="PS50003">
    <property type="entry name" value="PH_DOMAIN"/>
    <property type="match status" value="1"/>
</dbReference>
<dbReference type="SUPFAM" id="SSF52799">
    <property type="entry name" value="(Phosphotyrosine protein) phosphatases II"/>
    <property type="match status" value="1"/>
</dbReference>
<dbReference type="GO" id="GO:0016314">
    <property type="term" value="F:phosphatidylinositol-3,4,5-trisphosphate 3-phosphatase activity"/>
    <property type="evidence" value="ECO:0007669"/>
    <property type="project" value="TreeGrafter"/>
</dbReference>